<accession>A0ABD0LJX4</accession>
<evidence type="ECO:0000256" key="2">
    <source>
        <dbReference type="ARBA" id="ARBA00006374"/>
    </source>
</evidence>
<comment type="subcellular location">
    <subcellularLocation>
        <location evidence="1">Nucleus</location>
    </subcellularLocation>
</comment>
<dbReference type="GO" id="GO:0005634">
    <property type="term" value="C:nucleus"/>
    <property type="evidence" value="ECO:0007669"/>
    <property type="project" value="UniProtKB-SubCell"/>
</dbReference>
<evidence type="ECO:0000256" key="5">
    <source>
        <dbReference type="SAM" id="MobiDB-lite"/>
    </source>
</evidence>
<evidence type="ECO:0000256" key="1">
    <source>
        <dbReference type="ARBA" id="ARBA00004123"/>
    </source>
</evidence>
<dbReference type="InterPro" id="IPR010301">
    <property type="entry name" value="RRP1"/>
</dbReference>
<dbReference type="EMBL" id="JACVVK020000041">
    <property type="protein sequence ID" value="KAK7499829.1"/>
    <property type="molecule type" value="Genomic_DNA"/>
</dbReference>
<evidence type="ECO:0000256" key="3">
    <source>
        <dbReference type="ARBA" id="ARBA00022552"/>
    </source>
</evidence>
<evidence type="ECO:0000313" key="7">
    <source>
        <dbReference type="Proteomes" id="UP001519460"/>
    </source>
</evidence>
<gene>
    <name evidence="6" type="ORF">BaRGS_00008920</name>
</gene>
<name>A0ABD0LJX4_9CAEN</name>
<dbReference type="AlphaFoldDB" id="A0ABD0LJX4"/>
<dbReference type="GO" id="GO:0006364">
    <property type="term" value="P:rRNA processing"/>
    <property type="evidence" value="ECO:0007669"/>
    <property type="project" value="UniProtKB-KW"/>
</dbReference>
<comment type="caution">
    <text evidence="6">The sequence shown here is derived from an EMBL/GenBank/DDBJ whole genome shotgun (WGS) entry which is preliminary data.</text>
</comment>
<proteinExistence type="inferred from homology"/>
<keyword evidence="7" id="KW-1185">Reference proteome</keyword>
<dbReference type="PANTHER" id="PTHR13026">
    <property type="entry name" value="NNP-1 PROTEIN NOVEL NUCLEAR PROTEIN 1 NOP52"/>
    <property type="match status" value="1"/>
</dbReference>
<feature type="region of interest" description="Disordered" evidence="5">
    <location>
        <begin position="279"/>
        <end position="328"/>
    </location>
</feature>
<keyword evidence="4" id="KW-0539">Nucleus</keyword>
<evidence type="ECO:0000256" key="4">
    <source>
        <dbReference type="ARBA" id="ARBA00023242"/>
    </source>
</evidence>
<keyword evidence="3" id="KW-0698">rRNA processing</keyword>
<organism evidence="6 7">
    <name type="scientific">Batillaria attramentaria</name>
    <dbReference type="NCBI Taxonomy" id="370345"/>
    <lineage>
        <taxon>Eukaryota</taxon>
        <taxon>Metazoa</taxon>
        <taxon>Spiralia</taxon>
        <taxon>Lophotrochozoa</taxon>
        <taxon>Mollusca</taxon>
        <taxon>Gastropoda</taxon>
        <taxon>Caenogastropoda</taxon>
        <taxon>Sorbeoconcha</taxon>
        <taxon>Cerithioidea</taxon>
        <taxon>Batillariidae</taxon>
        <taxon>Batillaria</taxon>
    </lineage>
</organism>
<feature type="compositionally biased region" description="Basic and acidic residues" evidence="5">
    <location>
        <begin position="285"/>
        <end position="300"/>
    </location>
</feature>
<sequence length="328" mass="37468">MATSAEVTFAQRLASNEARDRHRALKKLRKYISTRASQTGFTREELRKLWKGLHYSMWMQDKPLLQEELATKISQLLLAFTDPSAALTFAAAFFATEGNEWSRLDHWRMDKFMMLVREFLRTTFEVVHRAGWEATLVDQVAQLIEDEVMTPDNEEVADGLRLHLAEIYLQELTNVGAEDLDGDQIVCLLQPFVSYISKSDRYSQLLTGTVIVDKVSDKIFGAMLQCVQNDDEEDESPRLKYDLEAVSKALLDSGRDKKCPQRNRAKLYKLVKRIQAVTGNVSQAKPDKTESKAKPEDKKSNSKGKPKQTPKKAKKRKHSGTEVEDMEH</sequence>
<evidence type="ECO:0000313" key="6">
    <source>
        <dbReference type="EMBL" id="KAK7499829.1"/>
    </source>
</evidence>
<reference evidence="6 7" key="1">
    <citation type="journal article" date="2023" name="Sci. Data">
        <title>Genome assembly of the Korean intertidal mud-creeper Batillaria attramentaria.</title>
        <authorList>
            <person name="Patra A.K."/>
            <person name="Ho P.T."/>
            <person name="Jun S."/>
            <person name="Lee S.J."/>
            <person name="Kim Y."/>
            <person name="Won Y.J."/>
        </authorList>
    </citation>
    <scope>NUCLEOTIDE SEQUENCE [LARGE SCALE GENOMIC DNA]</scope>
    <source>
        <strain evidence="6">Wonlab-2016</strain>
    </source>
</reference>
<protein>
    <submittedName>
        <fullName evidence="6">Uncharacterized protein</fullName>
    </submittedName>
</protein>
<comment type="similarity">
    <text evidence="2">Belongs to the RRP1 family.</text>
</comment>
<dbReference type="PANTHER" id="PTHR13026:SF0">
    <property type="entry name" value="RIBOSOMAL RNA PROCESSING 1B"/>
    <property type="match status" value="1"/>
</dbReference>
<dbReference type="Pfam" id="PF05997">
    <property type="entry name" value="Nop52"/>
    <property type="match status" value="1"/>
</dbReference>
<feature type="compositionally biased region" description="Basic residues" evidence="5">
    <location>
        <begin position="301"/>
        <end position="318"/>
    </location>
</feature>
<dbReference type="Proteomes" id="UP001519460">
    <property type="component" value="Unassembled WGS sequence"/>
</dbReference>